<evidence type="ECO:0000256" key="1">
    <source>
        <dbReference type="SAM" id="MobiDB-lite"/>
    </source>
</evidence>
<dbReference type="AlphaFoldDB" id="A0A150LLT8"/>
<feature type="compositionally biased region" description="Basic and acidic residues" evidence="1">
    <location>
        <begin position="33"/>
        <end position="47"/>
    </location>
</feature>
<dbReference type="Proteomes" id="UP000075683">
    <property type="component" value="Unassembled WGS sequence"/>
</dbReference>
<reference evidence="2 3" key="1">
    <citation type="submission" date="2016-01" db="EMBL/GenBank/DDBJ databases">
        <title>Draft Genome Sequences of Seven Thermophilic Sporeformers Isolated from Foods.</title>
        <authorList>
            <person name="Berendsen E.M."/>
            <person name="Wells-Bennik M.H."/>
            <person name="Krawcyk A.O."/>
            <person name="De Jong A."/>
            <person name="Holsappel S."/>
            <person name="Eijlander R.T."/>
            <person name="Kuipers O.P."/>
        </authorList>
    </citation>
    <scope>NUCLEOTIDE SEQUENCE [LARGE SCALE GENOMIC DNA]</scope>
    <source>
        <strain evidence="2 3">B4135</strain>
    </source>
</reference>
<proteinExistence type="predicted"/>
<gene>
    <name evidence="2" type="ORF">B4135_2950</name>
</gene>
<dbReference type="EMBL" id="LQYT01000082">
    <property type="protein sequence ID" value="KYD13287.1"/>
    <property type="molecule type" value="Genomic_DNA"/>
</dbReference>
<evidence type="ECO:0000313" key="2">
    <source>
        <dbReference type="EMBL" id="KYD13287.1"/>
    </source>
</evidence>
<protein>
    <submittedName>
        <fullName evidence="2">Uncharacterized protein</fullName>
    </submittedName>
</protein>
<sequence>MPGRQSLEQTDGRIEGEVPYRPFSQTPLPLWDKMAEDSDGWRTARKI</sequence>
<feature type="region of interest" description="Disordered" evidence="1">
    <location>
        <begin position="1"/>
        <end position="47"/>
    </location>
</feature>
<comment type="caution">
    <text evidence="2">The sequence shown here is derived from an EMBL/GenBank/DDBJ whole genome shotgun (WGS) entry which is preliminary data.</text>
</comment>
<organism evidence="2 3">
    <name type="scientific">Caldibacillus debilis</name>
    <dbReference type="NCBI Taxonomy" id="301148"/>
    <lineage>
        <taxon>Bacteria</taxon>
        <taxon>Bacillati</taxon>
        <taxon>Bacillota</taxon>
        <taxon>Bacilli</taxon>
        <taxon>Bacillales</taxon>
        <taxon>Bacillaceae</taxon>
        <taxon>Caldibacillus</taxon>
    </lineage>
</organism>
<dbReference type="STRING" id="301148.B4135_2950"/>
<accession>A0A150LLT8</accession>
<evidence type="ECO:0000313" key="3">
    <source>
        <dbReference type="Proteomes" id="UP000075683"/>
    </source>
</evidence>
<name>A0A150LLT8_9BACI</name>